<dbReference type="AlphaFoldDB" id="A0A2N5ZE27"/>
<accession>A0A2N5ZE27</accession>
<evidence type="ECO:0000256" key="3">
    <source>
        <dbReference type="ARBA" id="ARBA00022603"/>
    </source>
</evidence>
<keyword evidence="3" id="KW-0489">Methyltransferase</keyword>
<sequence length="284" mass="33342">MLSVNRNIIFKEEHDLDNKTFYKFVEIIYKHSGIALKPGKEALVQARVAKRLRATGISDYNEYIEFIKKDEDELWKLIDVATTNVTHFFREPKSFDFIQKAVREWAENGQRKFRFWSAASSTGEEPYTLAIVLREALRDVWHKMNFDIKILATDISDTVLKQAMKGEYPEEKMKKMDKKILNQHFCCVNNNGMKCYKINQELKNMIVYRKFNLMEDNYPLKGPIDIVLCRNVMIYFDNPTRSQIVRKIHGIIRSDGFLILGNAETLTTEGDIYKSVQPSVYRKK</sequence>
<comment type="caution">
    <text evidence="7">The sequence shown here is derived from an EMBL/GenBank/DDBJ whole genome shotgun (WGS) entry which is preliminary data.</text>
</comment>
<evidence type="ECO:0000259" key="6">
    <source>
        <dbReference type="PROSITE" id="PS50123"/>
    </source>
</evidence>
<evidence type="ECO:0000256" key="4">
    <source>
        <dbReference type="ARBA" id="ARBA00022679"/>
    </source>
</evidence>
<dbReference type="GO" id="GO:0008983">
    <property type="term" value="F:protein-glutamate O-methyltransferase activity"/>
    <property type="evidence" value="ECO:0007669"/>
    <property type="project" value="UniProtKB-EC"/>
</dbReference>
<dbReference type="InterPro" id="IPR050903">
    <property type="entry name" value="Bact_Chemotaxis_MeTrfase"/>
</dbReference>
<dbReference type="InterPro" id="IPR026024">
    <property type="entry name" value="Chemotaxis_MeTrfase_CheR"/>
</dbReference>
<dbReference type="Gene3D" id="3.40.50.150">
    <property type="entry name" value="Vaccinia Virus protein VP39"/>
    <property type="match status" value="1"/>
</dbReference>
<dbReference type="InterPro" id="IPR022641">
    <property type="entry name" value="CheR_N"/>
</dbReference>
<dbReference type="Pfam" id="PF03705">
    <property type="entry name" value="CheR_N"/>
    <property type="match status" value="1"/>
</dbReference>
<dbReference type="PIRSF" id="PIRSF000410">
    <property type="entry name" value="CheR"/>
    <property type="match status" value="1"/>
</dbReference>
<comment type="catalytic activity">
    <reaction evidence="1">
        <text>L-glutamyl-[protein] + S-adenosyl-L-methionine = [protein]-L-glutamate 5-O-methyl ester + S-adenosyl-L-homocysteine</text>
        <dbReference type="Rhea" id="RHEA:24452"/>
        <dbReference type="Rhea" id="RHEA-COMP:10208"/>
        <dbReference type="Rhea" id="RHEA-COMP:10311"/>
        <dbReference type="ChEBI" id="CHEBI:29973"/>
        <dbReference type="ChEBI" id="CHEBI:57856"/>
        <dbReference type="ChEBI" id="CHEBI:59789"/>
        <dbReference type="ChEBI" id="CHEBI:82795"/>
        <dbReference type="EC" id="2.1.1.80"/>
    </reaction>
</comment>
<dbReference type="Proteomes" id="UP000234857">
    <property type="component" value="Unassembled WGS sequence"/>
</dbReference>
<evidence type="ECO:0000256" key="5">
    <source>
        <dbReference type="ARBA" id="ARBA00022691"/>
    </source>
</evidence>
<evidence type="ECO:0000256" key="2">
    <source>
        <dbReference type="ARBA" id="ARBA00012534"/>
    </source>
</evidence>
<dbReference type="InterPro" id="IPR029063">
    <property type="entry name" value="SAM-dependent_MTases_sf"/>
</dbReference>
<keyword evidence="4" id="KW-0808">Transferase</keyword>
<dbReference type="Pfam" id="PF01739">
    <property type="entry name" value="CheR"/>
    <property type="match status" value="1"/>
</dbReference>
<evidence type="ECO:0000256" key="1">
    <source>
        <dbReference type="ARBA" id="ARBA00001541"/>
    </source>
</evidence>
<dbReference type="SUPFAM" id="SSF53335">
    <property type="entry name" value="S-adenosyl-L-methionine-dependent methyltransferases"/>
    <property type="match status" value="1"/>
</dbReference>
<dbReference type="EMBL" id="PKTG01000100">
    <property type="protein sequence ID" value="PLX16920.1"/>
    <property type="molecule type" value="Genomic_DNA"/>
</dbReference>
<evidence type="ECO:0000313" key="7">
    <source>
        <dbReference type="EMBL" id="PLX16920.1"/>
    </source>
</evidence>
<feature type="domain" description="CheR-type methyltransferase" evidence="6">
    <location>
        <begin position="9"/>
        <end position="284"/>
    </location>
</feature>
<dbReference type="SMART" id="SM00138">
    <property type="entry name" value="MeTrc"/>
    <property type="match status" value="1"/>
</dbReference>
<keyword evidence="5" id="KW-0949">S-adenosyl-L-methionine</keyword>
<protein>
    <recommendedName>
        <fullName evidence="2">protein-glutamate O-methyltransferase</fullName>
        <ecNumber evidence="2">2.1.1.80</ecNumber>
    </recommendedName>
</protein>
<dbReference type="GO" id="GO:0032259">
    <property type="term" value="P:methylation"/>
    <property type="evidence" value="ECO:0007669"/>
    <property type="project" value="UniProtKB-KW"/>
</dbReference>
<name>A0A2N5ZE27_MUIH1</name>
<dbReference type="InterPro" id="IPR036804">
    <property type="entry name" value="CheR_N_sf"/>
</dbReference>
<dbReference type="PROSITE" id="PS50123">
    <property type="entry name" value="CHER"/>
    <property type="match status" value="1"/>
</dbReference>
<dbReference type="Gene3D" id="1.10.155.10">
    <property type="entry name" value="Chemotaxis receptor methyltransferase CheR, N-terminal domain"/>
    <property type="match status" value="1"/>
</dbReference>
<dbReference type="PANTHER" id="PTHR24422:SF19">
    <property type="entry name" value="CHEMOTAXIS PROTEIN METHYLTRANSFERASE"/>
    <property type="match status" value="1"/>
</dbReference>
<proteinExistence type="predicted"/>
<organism evidence="7 8">
    <name type="scientific">Muiribacterium halophilum</name>
    <dbReference type="NCBI Taxonomy" id="2053465"/>
    <lineage>
        <taxon>Bacteria</taxon>
        <taxon>Candidatus Muiribacteriota</taxon>
        <taxon>Candidatus Muiribacteriia</taxon>
        <taxon>Candidatus Muiribacteriales</taxon>
        <taxon>Candidatus Muiribacteriaceae</taxon>
        <taxon>Candidatus Muiribacterium</taxon>
    </lineage>
</organism>
<dbReference type="PANTHER" id="PTHR24422">
    <property type="entry name" value="CHEMOTAXIS PROTEIN METHYLTRANSFERASE"/>
    <property type="match status" value="1"/>
</dbReference>
<dbReference type="SUPFAM" id="SSF47757">
    <property type="entry name" value="Chemotaxis receptor methyltransferase CheR, N-terminal domain"/>
    <property type="match status" value="1"/>
</dbReference>
<dbReference type="InterPro" id="IPR000780">
    <property type="entry name" value="CheR_MeTrfase"/>
</dbReference>
<dbReference type="PRINTS" id="PR00996">
    <property type="entry name" value="CHERMTFRASE"/>
</dbReference>
<gene>
    <name evidence="7" type="ORF">C0601_08780</name>
</gene>
<reference evidence="7 8" key="1">
    <citation type="submission" date="2017-11" db="EMBL/GenBank/DDBJ databases">
        <title>Genome-resolved metagenomics identifies genetic mobility, metabolic interactions, and unexpected diversity in perchlorate-reducing communities.</title>
        <authorList>
            <person name="Barnum T.P."/>
            <person name="Figueroa I.A."/>
            <person name="Carlstrom C.I."/>
            <person name="Lucas L.N."/>
            <person name="Engelbrektson A.L."/>
            <person name="Coates J.D."/>
        </authorList>
    </citation>
    <scope>NUCLEOTIDE SEQUENCE [LARGE SCALE GENOMIC DNA]</scope>
    <source>
        <strain evidence="7">BM706</strain>
    </source>
</reference>
<dbReference type="InterPro" id="IPR022642">
    <property type="entry name" value="CheR_C"/>
</dbReference>
<dbReference type="EC" id="2.1.1.80" evidence="2"/>
<evidence type="ECO:0000313" key="8">
    <source>
        <dbReference type="Proteomes" id="UP000234857"/>
    </source>
</evidence>